<evidence type="ECO:0000313" key="8">
    <source>
        <dbReference type="EMBL" id="EAR87999.1"/>
    </source>
</evidence>
<accession>Q22RX3</accession>
<evidence type="ECO:0000256" key="2">
    <source>
        <dbReference type="ARBA" id="ARBA00008283"/>
    </source>
</evidence>
<reference evidence="9" key="1">
    <citation type="journal article" date="2006" name="PLoS Biol.">
        <title>Macronuclear genome sequence of the ciliate Tetrahymena thermophila, a model eukaryote.</title>
        <authorList>
            <person name="Eisen J.A."/>
            <person name="Coyne R.S."/>
            <person name="Wu M."/>
            <person name="Wu D."/>
            <person name="Thiagarajan M."/>
            <person name="Wortman J.R."/>
            <person name="Badger J.H."/>
            <person name="Ren Q."/>
            <person name="Amedeo P."/>
            <person name="Jones K.M."/>
            <person name="Tallon L.J."/>
            <person name="Delcher A.L."/>
            <person name="Salzberg S.L."/>
            <person name="Silva J.C."/>
            <person name="Haas B.J."/>
            <person name="Majoros W.H."/>
            <person name="Farzad M."/>
            <person name="Carlton J.M."/>
            <person name="Smith R.K. Jr."/>
            <person name="Garg J."/>
            <person name="Pearlman R.E."/>
            <person name="Karrer K.M."/>
            <person name="Sun L."/>
            <person name="Manning G."/>
            <person name="Elde N.C."/>
            <person name="Turkewitz A.P."/>
            <person name="Asai D.J."/>
            <person name="Wilkes D.E."/>
            <person name="Wang Y."/>
            <person name="Cai H."/>
            <person name="Collins K."/>
            <person name="Stewart B.A."/>
            <person name="Lee S.R."/>
            <person name="Wilamowska K."/>
            <person name="Weinberg Z."/>
            <person name="Ruzzo W.L."/>
            <person name="Wloga D."/>
            <person name="Gaertig J."/>
            <person name="Frankel J."/>
            <person name="Tsao C.-C."/>
            <person name="Gorovsky M.A."/>
            <person name="Keeling P.J."/>
            <person name="Waller R.F."/>
            <person name="Patron N.J."/>
            <person name="Cherry J.M."/>
            <person name="Stover N.A."/>
            <person name="Krieger C.J."/>
            <person name="del Toro C."/>
            <person name="Ryder H.F."/>
            <person name="Williamson S.C."/>
            <person name="Barbeau R.A."/>
            <person name="Hamilton E.P."/>
            <person name="Orias E."/>
        </authorList>
    </citation>
    <scope>NUCLEOTIDE SEQUENCE [LARGE SCALE GENOMIC DNA]</scope>
    <source>
        <strain evidence="9">SB210</strain>
    </source>
</reference>
<dbReference type="PANTHER" id="PTHR12749:SF0">
    <property type="entry name" value="DNA EXCISION REPAIR PROTEIN ERCC-1"/>
    <property type="match status" value="1"/>
</dbReference>
<evidence type="ECO:0000256" key="5">
    <source>
        <dbReference type="ARBA" id="ARBA00023204"/>
    </source>
</evidence>
<dbReference type="GO" id="GO:0006302">
    <property type="term" value="P:double-strand break repair"/>
    <property type="evidence" value="ECO:0007669"/>
    <property type="project" value="UniProtKB-ARBA"/>
</dbReference>
<evidence type="ECO:0000256" key="3">
    <source>
        <dbReference type="ARBA" id="ARBA00022763"/>
    </source>
</evidence>
<dbReference type="GO" id="GO:0070914">
    <property type="term" value="P:UV-damage excision repair"/>
    <property type="evidence" value="ECO:0007669"/>
    <property type="project" value="TreeGrafter"/>
</dbReference>
<dbReference type="GO" id="GO:0006312">
    <property type="term" value="P:mitotic recombination"/>
    <property type="evidence" value="ECO:0007669"/>
    <property type="project" value="TreeGrafter"/>
</dbReference>
<dbReference type="GO" id="GO:0000110">
    <property type="term" value="C:nucleotide-excision repair factor 1 complex"/>
    <property type="evidence" value="ECO:0007669"/>
    <property type="project" value="TreeGrafter"/>
</dbReference>
<dbReference type="AlphaFoldDB" id="Q22RX3"/>
<dbReference type="OrthoDB" id="10262814at2759"/>
<dbReference type="InterPro" id="IPR004579">
    <property type="entry name" value="ERCC1/RAD10/SWI10"/>
</dbReference>
<evidence type="ECO:0000259" key="7">
    <source>
        <dbReference type="Pfam" id="PF03834"/>
    </source>
</evidence>
<dbReference type="GO" id="GO:0003697">
    <property type="term" value="F:single-stranded DNA binding"/>
    <property type="evidence" value="ECO:0007669"/>
    <property type="project" value="TreeGrafter"/>
</dbReference>
<keyword evidence="5" id="KW-0234">DNA repair</keyword>
<feature type="domain" description="ERCC1-like central" evidence="7">
    <location>
        <begin position="9"/>
        <end position="130"/>
    </location>
</feature>
<dbReference type="STRING" id="312017.Q22RX3"/>
<dbReference type="EMBL" id="GG662845">
    <property type="protein sequence ID" value="EAR87999.1"/>
    <property type="molecule type" value="Genomic_DNA"/>
</dbReference>
<evidence type="ECO:0000313" key="9">
    <source>
        <dbReference type="Proteomes" id="UP000009168"/>
    </source>
</evidence>
<keyword evidence="9" id="KW-1185">Reference proteome</keyword>
<protein>
    <submittedName>
        <fullName evidence="8">Mating-type switching protein swi10, putative</fullName>
    </submittedName>
</protein>
<evidence type="ECO:0000256" key="6">
    <source>
        <dbReference type="ARBA" id="ARBA00023242"/>
    </source>
</evidence>
<evidence type="ECO:0000256" key="4">
    <source>
        <dbReference type="ARBA" id="ARBA00023125"/>
    </source>
</evidence>
<organism evidence="8 9">
    <name type="scientific">Tetrahymena thermophila (strain SB210)</name>
    <dbReference type="NCBI Taxonomy" id="312017"/>
    <lineage>
        <taxon>Eukaryota</taxon>
        <taxon>Sar</taxon>
        <taxon>Alveolata</taxon>
        <taxon>Ciliophora</taxon>
        <taxon>Intramacronucleata</taxon>
        <taxon>Oligohymenophorea</taxon>
        <taxon>Hymenostomatida</taxon>
        <taxon>Tetrahymenina</taxon>
        <taxon>Tetrahymenidae</taxon>
        <taxon>Tetrahymena</taxon>
    </lineage>
</organism>
<dbReference type="Proteomes" id="UP000009168">
    <property type="component" value="Unassembled WGS sequence"/>
</dbReference>
<dbReference type="GO" id="GO:0070522">
    <property type="term" value="C:ERCC4-ERCC1 complex"/>
    <property type="evidence" value="ECO:0007669"/>
    <property type="project" value="TreeGrafter"/>
</dbReference>
<proteinExistence type="inferred from homology"/>
<dbReference type="GO" id="GO:0003684">
    <property type="term" value="F:damaged DNA binding"/>
    <property type="evidence" value="ECO:0007669"/>
    <property type="project" value="InterPro"/>
</dbReference>
<sequence length="149" mass="18113">MFKPKQRKLQILQFQTQNKLFDNISKERWEITKNKDQEADFVIEDSPYSFIFLSLKYHTQNNIKYIGQKLEAFKKNEDYNKYKKRILLLLCDVNDDKDQMFYLHKMCEDYNLTLLCGFTFQEIANYILTFLSVSNNQQLAKQYLQNKKY</sequence>
<comment type="subcellular location">
    <subcellularLocation>
        <location evidence="1">Nucleus</location>
    </subcellularLocation>
</comment>
<comment type="similarity">
    <text evidence="2">Belongs to the ERCC1/RAD10/SWI10 family.</text>
</comment>
<dbReference type="HOGENOM" id="CLU_1753382_0_0_1"/>
<dbReference type="InParanoid" id="Q22RX3"/>
<name>Q22RX3_TETTS</name>
<dbReference type="GeneID" id="7846049"/>
<dbReference type="KEGG" id="tet:TTHERM_00011650"/>
<dbReference type="SUPFAM" id="SSF52980">
    <property type="entry name" value="Restriction endonuclease-like"/>
    <property type="match status" value="1"/>
</dbReference>
<evidence type="ECO:0000256" key="1">
    <source>
        <dbReference type="ARBA" id="ARBA00004123"/>
    </source>
</evidence>
<keyword evidence="4" id="KW-0238">DNA-binding</keyword>
<dbReference type="InterPro" id="IPR011335">
    <property type="entry name" value="Restrct_endonuc-II-like"/>
</dbReference>
<gene>
    <name evidence="8" type="ORF">TTHERM_00011650</name>
</gene>
<dbReference type="Gene3D" id="3.40.50.10130">
    <property type="match status" value="1"/>
</dbReference>
<dbReference type="PANTHER" id="PTHR12749">
    <property type="entry name" value="EXCISION REPAIR CROSS-COMPLEMENTING 1 ERCC1"/>
    <property type="match status" value="1"/>
</dbReference>
<dbReference type="RefSeq" id="XP_001008244.1">
    <property type="nucleotide sequence ID" value="XM_001008244.1"/>
</dbReference>
<dbReference type="Pfam" id="PF03834">
    <property type="entry name" value="Rad10"/>
    <property type="match status" value="1"/>
</dbReference>
<keyword evidence="6" id="KW-0539">Nucleus</keyword>
<dbReference type="InterPro" id="IPR047260">
    <property type="entry name" value="ERCC1-like_central_dom"/>
</dbReference>
<keyword evidence="3" id="KW-0227">DNA damage</keyword>